<evidence type="ECO:0000256" key="7">
    <source>
        <dbReference type="PIRSR" id="PIRSR602403-1"/>
    </source>
</evidence>
<dbReference type="PROSITE" id="PS00086">
    <property type="entry name" value="CYTOCHROME_P450"/>
    <property type="match status" value="1"/>
</dbReference>
<evidence type="ECO:0000256" key="5">
    <source>
        <dbReference type="ARBA" id="ARBA00023004"/>
    </source>
</evidence>
<dbReference type="Pfam" id="PF00067">
    <property type="entry name" value="p450"/>
    <property type="match status" value="1"/>
</dbReference>
<evidence type="ECO:0000256" key="3">
    <source>
        <dbReference type="ARBA" id="ARBA00022723"/>
    </source>
</evidence>
<keyword evidence="3 7" id="KW-0479">Metal-binding</keyword>
<feature type="binding site" description="axial binding residue" evidence="7">
    <location>
        <position position="102"/>
    </location>
    <ligand>
        <name>heme</name>
        <dbReference type="ChEBI" id="CHEBI:30413"/>
    </ligand>
    <ligandPart>
        <name>Fe</name>
        <dbReference type="ChEBI" id="CHEBI:18248"/>
    </ligandPart>
</feature>
<organism evidence="9 10">
    <name type="scientific">Streptomyces clavuligerus</name>
    <dbReference type="NCBI Taxonomy" id="1901"/>
    <lineage>
        <taxon>Bacteria</taxon>
        <taxon>Bacillati</taxon>
        <taxon>Actinomycetota</taxon>
        <taxon>Actinomycetes</taxon>
        <taxon>Kitasatosporales</taxon>
        <taxon>Streptomycetaceae</taxon>
        <taxon>Streptomyces</taxon>
    </lineage>
</organism>
<dbReference type="PRINTS" id="PR00465">
    <property type="entry name" value="EP450IV"/>
</dbReference>
<dbReference type="GO" id="GO:0020037">
    <property type="term" value="F:heme binding"/>
    <property type="evidence" value="ECO:0007669"/>
    <property type="project" value="InterPro"/>
</dbReference>
<proteinExistence type="inferred from homology"/>
<evidence type="ECO:0000313" key="10">
    <source>
        <dbReference type="Proteomes" id="UP000002357"/>
    </source>
</evidence>
<dbReference type="EMBL" id="CM000914">
    <property type="protein sequence ID" value="EFG03563.2"/>
    <property type="molecule type" value="Genomic_DNA"/>
</dbReference>
<dbReference type="InterPro" id="IPR002403">
    <property type="entry name" value="Cyt_P450_E_grp-IV"/>
</dbReference>
<geneLocation type="plasmid" evidence="9 10">
    <name>pSCL4</name>
</geneLocation>
<dbReference type="InterPro" id="IPR001128">
    <property type="entry name" value="Cyt_P450"/>
</dbReference>
<dbReference type="InterPro" id="IPR050196">
    <property type="entry name" value="Cytochrome_P450_Monoox"/>
</dbReference>
<dbReference type="Proteomes" id="UP000002357">
    <property type="component" value="Plasmid pSCL4"/>
</dbReference>
<evidence type="ECO:0000256" key="8">
    <source>
        <dbReference type="RuleBase" id="RU000461"/>
    </source>
</evidence>
<dbReference type="SUPFAM" id="SSF48264">
    <property type="entry name" value="Cytochrome P450"/>
    <property type="match status" value="1"/>
</dbReference>
<keyword evidence="10" id="KW-1185">Reference proteome</keyword>
<dbReference type="InterPro" id="IPR036396">
    <property type="entry name" value="Cyt_P450_sf"/>
</dbReference>
<dbReference type="Gene3D" id="1.10.630.10">
    <property type="entry name" value="Cytochrome P450"/>
    <property type="match status" value="1"/>
</dbReference>
<keyword evidence="9" id="KW-0614">Plasmid</keyword>
<evidence type="ECO:0000256" key="6">
    <source>
        <dbReference type="ARBA" id="ARBA00023033"/>
    </source>
</evidence>
<keyword evidence="6 8" id="KW-0503">Monooxygenase</keyword>
<keyword evidence="2 7" id="KW-0349">Heme</keyword>
<sequence length="162" mass="18059">MLDGRPAQHDDLPALELTGRIIQETLRLYPSAWLFTRTVTTDTELGGHPLPARSTIMFSAYQIHRRADLYPHPDRFDPDRWLNAPKPPPGTHLPFSSGPRKCIAETFALNETTLALATIATRWQLDPTPGPPVRPARHITLQPKKLTMRLRERSGSGAGTAP</sequence>
<dbReference type="InterPro" id="IPR017972">
    <property type="entry name" value="Cyt_P450_CS"/>
</dbReference>
<gene>
    <name evidence="9" type="ORF">SCLAV_p0070</name>
</gene>
<evidence type="ECO:0000313" key="9">
    <source>
        <dbReference type="EMBL" id="EFG03563.2"/>
    </source>
</evidence>
<keyword evidence="5 7" id="KW-0408">Iron</keyword>
<dbReference type="GO" id="GO:0005506">
    <property type="term" value="F:iron ion binding"/>
    <property type="evidence" value="ECO:0007669"/>
    <property type="project" value="InterPro"/>
</dbReference>
<dbReference type="eggNOG" id="COG2124">
    <property type="taxonomic scope" value="Bacteria"/>
</dbReference>
<accession>D5SI20</accession>
<comment type="similarity">
    <text evidence="1 8">Belongs to the cytochrome P450 family.</text>
</comment>
<evidence type="ECO:0000256" key="4">
    <source>
        <dbReference type="ARBA" id="ARBA00023002"/>
    </source>
</evidence>
<dbReference type="PANTHER" id="PTHR24291:SF50">
    <property type="entry name" value="BIFUNCTIONAL ALBAFLAVENONE MONOOXYGENASE_TERPENE SYNTHASE"/>
    <property type="match status" value="1"/>
</dbReference>
<protein>
    <submittedName>
        <fullName evidence="9">Cytochrome P450</fullName>
    </submittedName>
</protein>
<dbReference type="GO" id="GO:0004497">
    <property type="term" value="F:monooxygenase activity"/>
    <property type="evidence" value="ECO:0007669"/>
    <property type="project" value="UniProtKB-KW"/>
</dbReference>
<comment type="cofactor">
    <cofactor evidence="7">
        <name>heme</name>
        <dbReference type="ChEBI" id="CHEBI:30413"/>
    </cofactor>
</comment>
<evidence type="ECO:0000256" key="1">
    <source>
        <dbReference type="ARBA" id="ARBA00010617"/>
    </source>
</evidence>
<dbReference type="PANTHER" id="PTHR24291">
    <property type="entry name" value="CYTOCHROME P450 FAMILY 4"/>
    <property type="match status" value="1"/>
</dbReference>
<dbReference type="GO" id="GO:0016705">
    <property type="term" value="F:oxidoreductase activity, acting on paired donors, with incorporation or reduction of molecular oxygen"/>
    <property type="evidence" value="ECO:0007669"/>
    <property type="project" value="InterPro"/>
</dbReference>
<name>D5SI20_STRCL</name>
<evidence type="ECO:0000256" key="2">
    <source>
        <dbReference type="ARBA" id="ARBA00022617"/>
    </source>
</evidence>
<reference evidence="9 10" key="1">
    <citation type="journal article" date="2010" name="Genome Biol. Evol.">
        <title>The sequence of a 1.8-mb bacterial linear plasmid reveals a rich evolutionary reservoir of secondary metabolic pathways.</title>
        <authorList>
            <person name="Medema M.H."/>
            <person name="Trefzer A."/>
            <person name="Kovalchuk A."/>
            <person name="van den Berg M."/>
            <person name="Mueller U."/>
            <person name="Heijne W."/>
            <person name="Wu L."/>
            <person name="Alam M.T."/>
            <person name="Ronning C.M."/>
            <person name="Nierman W.C."/>
            <person name="Bovenberg R.A.L."/>
            <person name="Breitling R."/>
            <person name="Takano E."/>
        </authorList>
    </citation>
    <scope>NUCLEOTIDE SEQUENCE [LARGE SCALE GENOMIC DNA]</scope>
    <source>
        <strain evidence="10">ATCC 27064 / DSM 738 / JCM 4710 / NBRC 13307 / NCIMB 12785 / NRRL 3585 / VKM Ac-602</strain>
        <plasmid evidence="9">pSCL4</plasmid>
    </source>
</reference>
<keyword evidence="4 8" id="KW-0560">Oxidoreductase</keyword>
<dbReference type="AlphaFoldDB" id="D5SI20"/>
<dbReference type="PRINTS" id="PR00385">
    <property type="entry name" value="P450"/>
</dbReference>